<sequence>MLASELAMVDWSKTSLPNLVQVVEVVGCLPKFVV</sequence>
<accession>A0A0A9AQV2</accession>
<reference evidence="1" key="1">
    <citation type="submission" date="2014-09" db="EMBL/GenBank/DDBJ databases">
        <authorList>
            <person name="Magalhaes I.L.F."/>
            <person name="Oliveira U."/>
            <person name="Santos F.R."/>
            <person name="Vidigal T.H.D.A."/>
            <person name="Brescovit A.D."/>
            <person name="Santos A.J."/>
        </authorList>
    </citation>
    <scope>NUCLEOTIDE SEQUENCE</scope>
    <source>
        <tissue evidence="1">Shoot tissue taken approximately 20 cm above the soil surface</tissue>
    </source>
</reference>
<reference evidence="1" key="2">
    <citation type="journal article" date="2015" name="Data Brief">
        <title>Shoot transcriptome of the giant reed, Arundo donax.</title>
        <authorList>
            <person name="Barrero R.A."/>
            <person name="Guerrero F.D."/>
            <person name="Moolhuijzen P."/>
            <person name="Goolsby J.A."/>
            <person name="Tidwell J."/>
            <person name="Bellgard S.E."/>
            <person name="Bellgard M.I."/>
        </authorList>
    </citation>
    <scope>NUCLEOTIDE SEQUENCE</scope>
    <source>
        <tissue evidence="1">Shoot tissue taken approximately 20 cm above the soil surface</tissue>
    </source>
</reference>
<proteinExistence type="predicted"/>
<name>A0A0A9AQV2_ARUDO</name>
<dbReference type="AlphaFoldDB" id="A0A0A9AQV2"/>
<evidence type="ECO:0000313" key="1">
    <source>
        <dbReference type="EMBL" id="JAD52253.1"/>
    </source>
</evidence>
<protein>
    <submittedName>
        <fullName evidence="1">Uncharacterized protein</fullName>
    </submittedName>
</protein>
<organism evidence="1">
    <name type="scientific">Arundo donax</name>
    <name type="common">Giant reed</name>
    <name type="synonym">Donax arundinaceus</name>
    <dbReference type="NCBI Taxonomy" id="35708"/>
    <lineage>
        <taxon>Eukaryota</taxon>
        <taxon>Viridiplantae</taxon>
        <taxon>Streptophyta</taxon>
        <taxon>Embryophyta</taxon>
        <taxon>Tracheophyta</taxon>
        <taxon>Spermatophyta</taxon>
        <taxon>Magnoliopsida</taxon>
        <taxon>Liliopsida</taxon>
        <taxon>Poales</taxon>
        <taxon>Poaceae</taxon>
        <taxon>PACMAD clade</taxon>
        <taxon>Arundinoideae</taxon>
        <taxon>Arundineae</taxon>
        <taxon>Arundo</taxon>
    </lineage>
</organism>
<dbReference type="EMBL" id="GBRH01245642">
    <property type="protein sequence ID" value="JAD52253.1"/>
    <property type="molecule type" value="Transcribed_RNA"/>
</dbReference>